<protein>
    <recommendedName>
        <fullName evidence="10">DNA-binding response regulator</fullName>
    </recommendedName>
</protein>
<comment type="caution">
    <text evidence="8">The sequence shown here is derived from an EMBL/GenBank/DDBJ whole genome shotgun (WGS) entry which is preliminary data.</text>
</comment>
<evidence type="ECO:0000256" key="3">
    <source>
        <dbReference type="ARBA" id="ARBA00023125"/>
    </source>
</evidence>
<keyword evidence="9" id="KW-1185">Reference proteome</keyword>
<dbReference type="RefSeq" id="WP_097643294.1">
    <property type="nucleotide sequence ID" value="NZ_NQWI01000020.1"/>
</dbReference>
<dbReference type="GO" id="GO:0032993">
    <property type="term" value="C:protein-DNA complex"/>
    <property type="evidence" value="ECO:0007669"/>
    <property type="project" value="TreeGrafter"/>
</dbReference>
<evidence type="ECO:0008006" key="10">
    <source>
        <dbReference type="Google" id="ProtNLM"/>
    </source>
</evidence>
<dbReference type="Gene3D" id="6.10.250.690">
    <property type="match status" value="1"/>
</dbReference>
<dbReference type="EMBL" id="NQWI01000020">
    <property type="protein sequence ID" value="PDW03813.1"/>
    <property type="molecule type" value="Genomic_DNA"/>
</dbReference>
<keyword evidence="1 4" id="KW-0597">Phosphoprotein</keyword>
<feature type="domain" description="Response regulatory" evidence="6">
    <location>
        <begin position="2"/>
        <end position="115"/>
    </location>
</feature>
<dbReference type="AlphaFoldDB" id="A0A2A6RLJ8"/>
<accession>A0A2A6RLJ8</accession>
<dbReference type="GO" id="GO:0000976">
    <property type="term" value="F:transcription cis-regulatory region binding"/>
    <property type="evidence" value="ECO:0007669"/>
    <property type="project" value="TreeGrafter"/>
</dbReference>
<dbReference type="CDD" id="cd00383">
    <property type="entry name" value="trans_reg_C"/>
    <property type="match status" value="1"/>
</dbReference>
<evidence type="ECO:0000259" key="7">
    <source>
        <dbReference type="PROSITE" id="PS51755"/>
    </source>
</evidence>
<reference evidence="9" key="1">
    <citation type="submission" date="2017-08" db="EMBL/GenBank/DDBJ databases">
        <authorList>
            <person name="Grouzdev D.S."/>
            <person name="Gaisin V.A."/>
            <person name="Rysina M.S."/>
            <person name="Gorlenko V.M."/>
        </authorList>
    </citation>
    <scope>NUCLEOTIDE SEQUENCE [LARGE SCALE GENOMIC DNA]</scope>
    <source>
        <strain evidence="9">Kir15-3F</strain>
    </source>
</reference>
<organism evidence="8 9">
    <name type="scientific">Candidatus Viridilinea mediisalina</name>
    <dbReference type="NCBI Taxonomy" id="2024553"/>
    <lineage>
        <taxon>Bacteria</taxon>
        <taxon>Bacillati</taxon>
        <taxon>Chloroflexota</taxon>
        <taxon>Chloroflexia</taxon>
        <taxon>Chloroflexales</taxon>
        <taxon>Chloroflexineae</taxon>
        <taxon>Oscillochloridaceae</taxon>
        <taxon>Candidatus Viridilinea</taxon>
    </lineage>
</organism>
<feature type="domain" description="OmpR/PhoB-type" evidence="7">
    <location>
        <begin position="129"/>
        <end position="229"/>
    </location>
</feature>
<feature type="modified residue" description="4-aspartylphosphate" evidence="4">
    <location>
        <position position="51"/>
    </location>
</feature>
<evidence type="ECO:0000256" key="2">
    <source>
        <dbReference type="ARBA" id="ARBA00023012"/>
    </source>
</evidence>
<dbReference type="GO" id="GO:0006355">
    <property type="term" value="P:regulation of DNA-templated transcription"/>
    <property type="evidence" value="ECO:0007669"/>
    <property type="project" value="InterPro"/>
</dbReference>
<dbReference type="PANTHER" id="PTHR48111">
    <property type="entry name" value="REGULATOR OF RPOS"/>
    <property type="match status" value="1"/>
</dbReference>
<dbReference type="OrthoDB" id="9812490at2"/>
<keyword evidence="3 5" id="KW-0238">DNA-binding</keyword>
<dbReference type="InterPro" id="IPR001789">
    <property type="entry name" value="Sig_transdc_resp-reg_receiver"/>
</dbReference>
<evidence type="ECO:0000256" key="4">
    <source>
        <dbReference type="PROSITE-ProRule" id="PRU00169"/>
    </source>
</evidence>
<dbReference type="InterPro" id="IPR016032">
    <property type="entry name" value="Sig_transdc_resp-reg_C-effctor"/>
</dbReference>
<dbReference type="SMART" id="SM00448">
    <property type="entry name" value="REC"/>
    <property type="match status" value="1"/>
</dbReference>
<dbReference type="InterPro" id="IPR001867">
    <property type="entry name" value="OmpR/PhoB-type_DNA-bd"/>
</dbReference>
<dbReference type="InterPro" id="IPR036388">
    <property type="entry name" value="WH-like_DNA-bd_sf"/>
</dbReference>
<evidence type="ECO:0000259" key="6">
    <source>
        <dbReference type="PROSITE" id="PS50110"/>
    </source>
</evidence>
<dbReference type="InterPro" id="IPR039420">
    <property type="entry name" value="WalR-like"/>
</dbReference>
<evidence type="ECO:0000313" key="8">
    <source>
        <dbReference type="EMBL" id="PDW03813.1"/>
    </source>
</evidence>
<dbReference type="Pfam" id="PF00072">
    <property type="entry name" value="Response_reg"/>
    <property type="match status" value="1"/>
</dbReference>
<dbReference type="PROSITE" id="PS50110">
    <property type="entry name" value="RESPONSE_REGULATORY"/>
    <property type="match status" value="1"/>
</dbReference>
<dbReference type="PANTHER" id="PTHR48111:SF40">
    <property type="entry name" value="PHOSPHATE REGULON TRANSCRIPTIONAL REGULATORY PROTEIN PHOB"/>
    <property type="match status" value="1"/>
</dbReference>
<keyword evidence="2" id="KW-0902">Two-component regulatory system</keyword>
<name>A0A2A6RLJ8_9CHLR</name>
<dbReference type="Proteomes" id="UP000220527">
    <property type="component" value="Unassembled WGS sequence"/>
</dbReference>
<sequence>MQILIVSSDVMHARMTRFLLEDVGYTVQHDVDEHAARRTLKQGSTDLILLDAECPEVGGYNFCREVRSQYHTPIIFMCDSNAVSDRVRALKLGSDDVVQKPYNPNELLARIEAVMRRYGDEYLRLYTAYEPISVGTIHLDPVQRRVTIANEREENLTEREFQLLYYMAQNARCVLSSRQLLQQIWGIEDATDSNLVPVYVGRLRRKIEKDPLKPTHIVRVRDMGYSFHP</sequence>
<proteinExistence type="predicted"/>
<dbReference type="GO" id="GO:0000156">
    <property type="term" value="F:phosphorelay response regulator activity"/>
    <property type="evidence" value="ECO:0007669"/>
    <property type="project" value="TreeGrafter"/>
</dbReference>
<dbReference type="SMART" id="SM00862">
    <property type="entry name" value="Trans_reg_C"/>
    <property type="match status" value="1"/>
</dbReference>
<evidence type="ECO:0000256" key="1">
    <source>
        <dbReference type="ARBA" id="ARBA00022553"/>
    </source>
</evidence>
<dbReference type="Gene3D" id="3.40.50.2300">
    <property type="match status" value="1"/>
</dbReference>
<evidence type="ECO:0000256" key="5">
    <source>
        <dbReference type="PROSITE-ProRule" id="PRU01091"/>
    </source>
</evidence>
<dbReference type="PROSITE" id="PS51755">
    <property type="entry name" value="OMPR_PHOB"/>
    <property type="match status" value="1"/>
</dbReference>
<dbReference type="GO" id="GO:0005829">
    <property type="term" value="C:cytosol"/>
    <property type="evidence" value="ECO:0007669"/>
    <property type="project" value="TreeGrafter"/>
</dbReference>
<dbReference type="InterPro" id="IPR011006">
    <property type="entry name" value="CheY-like_superfamily"/>
</dbReference>
<evidence type="ECO:0000313" key="9">
    <source>
        <dbReference type="Proteomes" id="UP000220527"/>
    </source>
</evidence>
<dbReference type="SUPFAM" id="SSF52172">
    <property type="entry name" value="CheY-like"/>
    <property type="match status" value="1"/>
</dbReference>
<dbReference type="Gene3D" id="1.10.10.10">
    <property type="entry name" value="Winged helix-like DNA-binding domain superfamily/Winged helix DNA-binding domain"/>
    <property type="match status" value="1"/>
</dbReference>
<feature type="DNA-binding region" description="OmpR/PhoB-type" evidence="5">
    <location>
        <begin position="129"/>
        <end position="229"/>
    </location>
</feature>
<gene>
    <name evidence="8" type="ORF">CJ255_06575</name>
</gene>
<dbReference type="SUPFAM" id="SSF46894">
    <property type="entry name" value="C-terminal effector domain of the bipartite response regulators"/>
    <property type="match status" value="1"/>
</dbReference>
<dbReference type="Pfam" id="PF00486">
    <property type="entry name" value="Trans_reg_C"/>
    <property type="match status" value="1"/>
</dbReference>